<name>A0A0J7KFX3_LASNI</name>
<proteinExistence type="predicted"/>
<protein>
    <submittedName>
        <fullName evidence="2">Uncharacterized protein</fullName>
    </submittedName>
</protein>
<evidence type="ECO:0000313" key="3">
    <source>
        <dbReference type="Proteomes" id="UP000036403"/>
    </source>
</evidence>
<evidence type="ECO:0000313" key="2">
    <source>
        <dbReference type="EMBL" id="KMQ89096.1"/>
    </source>
</evidence>
<sequence>MATGKIPAVILTKVSPAVSLSFLYAGEEEMGNPPPLGRNNSQPTTSADGSPPDPNNAARPTYNELFPRGEEDEAPVPVIPEARGPGGGETTGEYCLKQMREEERKIRAEIERLQKILDPQEKPED</sequence>
<dbReference type="EMBL" id="LBMM01008162">
    <property type="protein sequence ID" value="KMQ89096.1"/>
    <property type="molecule type" value="Genomic_DNA"/>
</dbReference>
<feature type="region of interest" description="Disordered" evidence="1">
    <location>
        <begin position="27"/>
        <end position="93"/>
    </location>
</feature>
<reference evidence="2 3" key="1">
    <citation type="submission" date="2015-04" db="EMBL/GenBank/DDBJ databases">
        <title>Lasius niger genome sequencing.</title>
        <authorList>
            <person name="Konorov E.A."/>
            <person name="Nikitin M.A."/>
            <person name="Kirill M.V."/>
            <person name="Chang P."/>
        </authorList>
    </citation>
    <scope>NUCLEOTIDE SEQUENCE [LARGE SCALE GENOMIC DNA]</scope>
    <source>
        <tissue evidence="2">Whole</tissue>
    </source>
</reference>
<dbReference type="Proteomes" id="UP000036403">
    <property type="component" value="Unassembled WGS sequence"/>
</dbReference>
<feature type="compositionally biased region" description="Polar residues" evidence="1">
    <location>
        <begin position="38"/>
        <end position="48"/>
    </location>
</feature>
<organism evidence="2 3">
    <name type="scientific">Lasius niger</name>
    <name type="common">Black garden ant</name>
    <dbReference type="NCBI Taxonomy" id="67767"/>
    <lineage>
        <taxon>Eukaryota</taxon>
        <taxon>Metazoa</taxon>
        <taxon>Ecdysozoa</taxon>
        <taxon>Arthropoda</taxon>
        <taxon>Hexapoda</taxon>
        <taxon>Insecta</taxon>
        <taxon>Pterygota</taxon>
        <taxon>Neoptera</taxon>
        <taxon>Endopterygota</taxon>
        <taxon>Hymenoptera</taxon>
        <taxon>Apocrita</taxon>
        <taxon>Aculeata</taxon>
        <taxon>Formicoidea</taxon>
        <taxon>Formicidae</taxon>
        <taxon>Formicinae</taxon>
        <taxon>Lasius</taxon>
        <taxon>Lasius</taxon>
    </lineage>
</organism>
<gene>
    <name evidence="2" type="ORF">RF55_11312</name>
</gene>
<accession>A0A0J7KFX3</accession>
<evidence type="ECO:0000256" key="1">
    <source>
        <dbReference type="SAM" id="MobiDB-lite"/>
    </source>
</evidence>
<dbReference type="AlphaFoldDB" id="A0A0J7KFX3"/>
<dbReference type="PaxDb" id="67767-A0A0J7KFX3"/>
<comment type="caution">
    <text evidence="2">The sequence shown here is derived from an EMBL/GenBank/DDBJ whole genome shotgun (WGS) entry which is preliminary data.</text>
</comment>
<keyword evidence="3" id="KW-1185">Reference proteome</keyword>